<feature type="transmembrane region" description="Helical" evidence="1">
    <location>
        <begin position="21"/>
        <end position="38"/>
    </location>
</feature>
<evidence type="ECO:0000313" key="2">
    <source>
        <dbReference type="EMBL" id="MRH43868.1"/>
    </source>
</evidence>
<dbReference type="OrthoDB" id="4557830at2"/>
<evidence type="ECO:0000256" key="1">
    <source>
        <dbReference type="SAM" id="Phobius"/>
    </source>
</evidence>
<keyword evidence="1" id="KW-0472">Membrane</keyword>
<keyword evidence="3" id="KW-1185">Reference proteome</keyword>
<dbReference type="Proteomes" id="UP000799092">
    <property type="component" value="Unassembled WGS sequence"/>
</dbReference>
<dbReference type="InterPro" id="IPR021214">
    <property type="entry name" value="DUF2568"/>
</dbReference>
<reference evidence="2" key="1">
    <citation type="submission" date="2019-11" db="EMBL/GenBank/DDBJ databases">
        <authorList>
            <person name="Li J."/>
        </authorList>
    </citation>
    <scope>NUCLEOTIDE SEQUENCE</scope>
    <source>
        <strain evidence="2">B6B</strain>
    </source>
</reference>
<comment type="caution">
    <text evidence="2">The sequence shown here is derived from an EMBL/GenBank/DDBJ whole genome shotgun (WGS) entry which is preliminary data.</text>
</comment>
<feature type="transmembrane region" description="Helical" evidence="1">
    <location>
        <begin position="50"/>
        <end position="68"/>
    </location>
</feature>
<keyword evidence="1" id="KW-1133">Transmembrane helix</keyword>
<keyword evidence="1" id="KW-0812">Transmembrane</keyword>
<dbReference type="Pfam" id="PF10823">
    <property type="entry name" value="DUF2568"/>
    <property type="match status" value="1"/>
</dbReference>
<dbReference type="AlphaFoldDB" id="A0A6A8DDV4"/>
<accession>A0A6A8DDV4</accession>
<dbReference type="EMBL" id="WJNG01000012">
    <property type="protein sequence ID" value="MRH43868.1"/>
    <property type="molecule type" value="Genomic_DNA"/>
</dbReference>
<dbReference type="RefSeq" id="WP_153737494.1">
    <property type="nucleotide sequence ID" value="NZ_WJNG01000012.1"/>
</dbReference>
<evidence type="ECO:0000313" key="3">
    <source>
        <dbReference type="Proteomes" id="UP000799092"/>
    </source>
</evidence>
<sequence>MRNFCCRLLGISNRNGNLTKIFLGFGSSLIIIIVWGTFGSPAAPFLLSGWTHLVLEMVIYCIAALALIATGHRVLAAVLWIVAMVNRFALSYYGH</sequence>
<gene>
    <name evidence="2" type="ORF">GH741_14590</name>
</gene>
<name>A0A6A8DDV4_9BACI</name>
<protein>
    <submittedName>
        <fullName evidence="2">DUF2568 domain-containing protein</fullName>
    </submittedName>
</protein>
<proteinExistence type="predicted"/>
<organism evidence="2 3">
    <name type="scientific">Aquibacillus halophilus</name>
    <dbReference type="NCBI Taxonomy" id="930132"/>
    <lineage>
        <taxon>Bacteria</taxon>
        <taxon>Bacillati</taxon>
        <taxon>Bacillota</taxon>
        <taxon>Bacilli</taxon>
        <taxon>Bacillales</taxon>
        <taxon>Bacillaceae</taxon>
        <taxon>Aquibacillus</taxon>
    </lineage>
</organism>